<evidence type="ECO:0000256" key="2">
    <source>
        <dbReference type="SAM" id="SignalP"/>
    </source>
</evidence>
<dbReference type="GO" id="GO:0001681">
    <property type="term" value="F:sialate O-acetylesterase activity"/>
    <property type="evidence" value="ECO:0007669"/>
    <property type="project" value="InterPro"/>
</dbReference>
<gene>
    <name evidence="4" type="ORF">JIN81_12580</name>
</gene>
<evidence type="ECO:0000256" key="1">
    <source>
        <dbReference type="ARBA" id="ARBA00022801"/>
    </source>
</evidence>
<dbReference type="PANTHER" id="PTHR22901">
    <property type="entry name" value="SIALATE O-ACETYLESTERASE"/>
    <property type="match status" value="1"/>
</dbReference>
<organism evidence="4 5">
    <name type="scientific">Haloferula rosea</name>
    <dbReference type="NCBI Taxonomy" id="490093"/>
    <lineage>
        <taxon>Bacteria</taxon>
        <taxon>Pseudomonadati</taxon>
        <taxon>Verrucomicrobiota</taxon>
        <taxon>Verrucomicrobiia</taxon>
        <taxon>Verrucomicrobiales</taxon>
        <taxon>Verrucomicrobiaceae</taxon>
        <taxon>Haloferula</taxon>
    </lineage>
</organism>
<keyword evidence="1" id="KW-0378">Hydrolase</keyword>
<dbReference type="RefSeq" id="WP_200280080.1">
    <property type="nucleotide sequence ID" value="NZ_JAENII010000009.1"/>
</dbReference>
<dbReference type="Proteomes" id="UP000658278">
    <property type="component" value="Unassembled WGS sequence"/>
</dbReference>
<reference evidence="4" key="1">
    <citation type="submission" date="2021-01" db="EMBL/GenBank/DDBJ databases">
        <title>Modified the classification status of verrucomicrobia.</title>
        <authorList>
            <person name="Feng X."/>
        </authorList>
    </citation>
    <scope>NUCLEOTIDE SEQUENCE</scope>
    <source>
        <strain evidence="4">KCTC 22201</strain>
    </source>
</reference>
<dbReference type="InterPro" id="IPR013783">
    <property type="entry name" value="Ig-like_fold"/>
</dbReference>
<accession>A0A934RES2</accession>
<evidence type="ECO:0000313" key="4">
    <source>
        <dbReference type="EMBL" id="MBK1827859.1"/>
    </source>
</evidence>
<keyword evidence="5" id="KW-1185">Reference proteome</keyword>
<evidence type="ECO:0000313" key="5">
    <source>
        <dbReference type="Proteomes" id="UP000658278"/>
    </source>
</evidence>
<protein>
    <recommendedName>
        <fullName evidence="3">Sialate O-acetylesterase domain-containing protein</fullName>
    </recommendedName>
</protein>
<dbReference type="InterPro" id="IPR036514">
    <property type="entry name" value="SGNH_hydro_sf"/>
</dbReference>
<evidence type="ECO:0000259" key="3">
    <source>
        <dbReference type="Pfam" id="PF03629"/>
    </source>
</evidence>
<dbReference type="InterPro" id="IPR039329">
    <property type="entry name" value="SIAE"/>
</dbReference>
<feature type="domain" description="Sialate O-acetylesterase" evidence="3">
    <location>
        <begin position="117"/>
        <end position="221"/>
    </location>
</feature>
<dbReference type="PANTHER" id="PTHR22901:SF0">
    <property type="entry name" value="SIALATE O-ACETYLESTERASE"/>
    <property type="match status" value="1"/>
</dbReference>
<comment type="caution">
    <text evidence="4">The sequence shown here is derived from an EMBL/GenBank/DDBJ whole genome shotgun (WGS) entry which is preliminary data.</text>
</comment>
<keyword evidence="2" id="KW-0732">Signal</keyword>
<feature type="domain" description="Sialate O-acetylesterase" evidence="3">
    <location>
        <begin position="266"/>
        <end position="369"/>
    </location>
</feature>
<dbReference type="Gene3D" id="2.60.40.10">
    <property type="entry name" value="Immunoglobulins"/>
    <property type="match status" value="1"/>
</dbReference>
<dbReference type="SUPFAM" id="SSF52266">
    <property type="entry name" value="SGNH hydrolase"/>
    <property type="match status" value="1"/>
</dbReference>
<dbReference type="GO" id="GO:0005975">
    <property type="term" value="P:carbohydrate metabolic process"/>
    <property type="evidence" value="ECO:0007669"/>
    <property type="project" value="TreeGrafter"/>
</dbReference>
<dbReference type="InterPro" id="IPR005181">
    <property type="entry name" value="SASA"/>
</dbReference>
<feature type="chain" id="PRO_5036680366" description="Sialate O-acetylesterase domain-containing protein" evidence="2">
    <location>
        <begin position="23"/>
        <end position="497"/>
    </location>
</feature>
<dbReference type="AlphaFoldDB" id="A0A934RES2"/>
<sequence>MSTRTFSLVLGVLANLLLTGHAEPEKKAPKPSLKVAGIFADHMVLQQQAKAPIWGTATAKAEVTITTSWNQETTTTTTGHDGRWKTTLDTPSAGGPFQIQITSGSSKIQLKNVLIGEVWICSGQSNMQWKMRGFGLDHWKDDVAKAKHPGIRFCQVPQVLALETQDDMRANWSACTPQTVLNFSAVAYFFGSRLHQELDVPIGLISTNWGGSSAEAWISPEKLGREFPEFDKTLAGYPAIAESSGALYAGKKGVPKGLNQRSPAVLYNSMIHPLIPYAFRGVIWYQGESNVRNPSQYARLFPALIEDWRTRWGAGDFPFYFVQIAPFHYKQEPIPVAFLREAQMKTLSLPRTGMAVTMDVGDATNIHPKKKKPVAERLALMALARDYGRSDLVDSGPLYQDHEVQAGSIRIKCTGTGSGLASSDGEPLSHFTIAGKDRKFVPAEATIDGDTLIVSSDKVRTPVAVRFAWGNADAPNFANKEGLPASSFRTDAWPIQP</sequence>
<name>A0A934RES2_9BACT</name>
<proteinExistence type="predicted"/>
<dbReference type="EMBL" id="JAENII010000009">
    <property type="protein sequence ID" value="MBK1827859.1"/>
    <property type="molecule type" value="Genomic_DNA"/>
</dbReference>
<feature type="signal peptide" evidence="2">
    <location>
        <begin position="1"/>
        <end position="22"/>
    </location>
</feature>
<dbReference type="Pfam" id="PF03629">
    <property type="entry name" value="SASA"/>
    <property type="match status" value="2"/>
</dbReference>
<dbReference type="Gene3D" id="3.40.50.1110">
    <property type="entry name" value="SGNH hydrolase"/>
    <property type="match status" value="1"/>
</dbReference>